<gene>
    <name evidence="1" type="ORF">F5148DRAFT_1162811</name>
</gene>
<keyword evidence="2" id="KW-1185">Reference proteome</keyword>
<reference evidence="1" key="1">
    <citation type="submission" date="2021-03" db="EMBL/GenBank/DDBJ databases">
        <title>Evolutionary priming and transition to the ectomycorrhizal habit in an iconic lineage of mushroom-forming fungi: is preadaptation a requirement?</title>
        <authorList>
            <consortium name="DOE Joint Genome Institute"/>
            <person name="Looney B.P."/>
            <person name="Miyauchi S."/>
            <person name="Morin E."/>
            <person name="Drula E."/>
            <person name="Courty P.E."/>
            <person name="Chicoki N."/>
            <person name="Fauchery L."/>
            <person name="Kohler A."/>
            <person name="Kuo A."/>
            <person name="LaButti K."/>
            <person name="Pangilinan J."/>
            <person name="Lipzen A."/>
            <person name="Riley R."/>
            <person name="Andreopoulos W."/>
            <person name="He G."/>
            <person name="Johnson J."/>
            <person name="Barry K.W."/>
            <person name="Grigoriev I.V."/>
            <person name="Nagy L."/>
            <person name="Hibbett D."/>
            <person name="Henrissat B."/>
            <person name="Matheny P.B."/>
            <person name="Labbe J."/>
            <person name="Martin A.F."/>
        </authorList>
    </citation>
    <scope>NUCLEOTIDE SEQUENCE</scope>
    <source>
        <strain evidence="1">BPL698</strain>
    </source>
</reference>
<proteinExistence type="predicted"/>
<sequence length="586" mass="62580">MKRTTTDASSPAITIDDVPTADRPGAHEERHALKRTYLTLLPHTQLVELCLAFEAYSPLHVKSSLWPTNLVAAVAELQSVSPPSSRDTVALIPLPPDGTVQSSSEPMGELTTGTAIDPRLSSDNMNDHSTATADQPSSMPQQPRAPSDDTHRPPSHPKPSPLSAPAVPAPPQGPCTPSPYNYPPALSHPAYPHTPYYTPFNHAHGFPPQPPASYPHAIFPPSHAPLPPTHVSGSPFPSVPLARLPHPMGLPPTPTDHSGIPADDLPSYEEMLVEALRELNEPDGSAPKTLFTWMASRYPLHTNFRPSASQALQKAFKRGRLEKGSHGKYRLNASWDGGSTSKRTTRRPQSFVQMGLPAPHGAPTTSPFTHAPLSQPGRDNPSSMPTPSTREKIHYSFQFPPGATYPRYGQSAPPPVSKDESSVNQQSAAAVPDATAHAAEGESNATNEEVGEGSDAWEAAQAILKAINFGSAMQALCRQANGAFFPAHTHTGSVFDRAPASDDRITDTGAALSHVQVLSDRDRASLQAQLALLAAQLAEIAEDTLSRDLNVTDEGRAEEGNGAAREGDDMEAVDIPQLETNALEPN</sequence>
<protein>
    <submittedName>
        <fullName evidence="1">Uncharacterized protein</fullName>
    </submittedName>
</protein>
<evidence type="ECO:0000313" key="2">
    <source>
        <dbReference type="Proteomes" id="UP001207468"/>
    </source>
</evidence>
<evidence type="ECO:0000313" key="1">
    <source>
        <dbReference type="EMBL" id="KAI9512370.1"/>
    </source>
</evidence>
<organism evidence="1 2">
    <name type="scientific">Russula earlei</name>
    <dbReference type="NCBI Taxonomy" id="71964"/>
    <lineage>
        <taxon>Eukaryota</taxon>
        <taxon>Fungi</taxon>
        <taxon>Dikarya</taxon>
        <taxon>Basidiomycota</taxon>
        <taxon>Agaricomycotina</taxon>
        <taxon>Agaricomycetes</taxon>
        <taxon>Russulales</taxon>
        <taxon>Russulaceae</taxon>
        <taxon>Russula</taxon>
    </lineage>
</organism>
<accession>A0ACC0UM40</accession>
<name>A0ACC0UM40_9AGAM</name>
<comment type="caution">
    <text evidence="1">The sequence shown here is derived from an EMBL/GenBank/DDBJ whole genome shotgun (WGS) entry which is preliminary data.</text>
</comment>
<dbReference type="EMBL" id="JAGFNK010000009">
    <property type="protein sequence ID" value="KAI9512370.1"/>
    <property type="molecule type" value="Genomic_DNA"/>
</dbReference>
<dbReference type="Proteomes" id="UP001207468">
    <property type="component" value="Unassembled WGS sequence"/>
</dbReference>